<evidence type="ECO:0000313" key="2">
    <source>
        <dbReference type="EMBL" id="KAF4146149.1"/>
    </source>
</evidence>
<feature type="region of interest" description="Disordered" evidence="1">
    <location>
        <begin position="1"/>
        <end position="33"/>
    </location>
</feature>
<organism evidence="2 3">
    <name type="scientific">Phytophthora infestans</name>
    <name type="common">Potato late blight agent</name>
    <name type="synonym">Botrytis infestans</name>
    <dbReference type="NCBI Taxonomy" id="4787"/>
    <lineage>
        <taxon>Eukaryota</taxon>
        <taxon>Sar</taxon>
        <taxon>Stramenopiles</taxon>
        <taxon>Oomycota</taxon>
        <taxon>Peronosporomycetes</taxon>
        <taxon>Peronosporales</taxon>
        <taxon>Peronosporaceae</taxon>
        <taxon>Phytophthora</taxon>
    </lineage>
</organism>
<proteinExistence type="predicted"/>
<sequence length="84" mass="9666">MPPKRANEPSRPRWRKRQRAHRSGAQTQQDRGAQLAARIDFNGVWKELKAAEWTPKVSRGLDKGTVTFCQVETRTESKELISFS</sequence>
<feature type="compositionally biased region" description="Basic residues" evidence="1">
    <location>
        <begin position="12"/>
        <end position="22"/>
    </location>
</feature>
<evidence type="ECO:0000256" key="1">
    <source>
        <dbReference type="SAM" id="MobiDB-lite"/>
    </source>
</evidence>
<accession>A0A8S9V4M5</accession>
<dbReference type="AlphaFoldDB" id="A0A8S9V4M5"/>
<gene>
    <name evidence="2" type="ORF">GN958_ATG04624</name>
</gene>
<evidence type="ECO:0000313" key="3">
    <source>
        <dbReference type="Proteomes" id="UP000704712"/>
    </source>
</evidence>
<protein>
    <submittedName>
        <fullName evidence="2">Uncharacterized protein</fullName>
    </submittedName>
</protein>
<feature type="compositionally biased region" description="Basic and acidic residues" evidence="1">
    <location>
        <begin position="1"/>
        <end position="11"/>
    </location>
</feature>
<comment type="caution">
    <text evidence="2">The sequence shown here is derived from an EMBL/GenBank/DDBJ whole genome shotgun (WGS) entry which is preliminary data.</text>
</comment>
<name>A0A8S9V4M5_PHYIN</name>
<reference evidence="2" key="1">
    <citation type="submission" date="2020-03" db="EMBL/GenBank/DDBJ databases">
        <title>Hybrid Assembly of Korean Phytophthora infestans isolates.</title>
        <authorList>
            <person name="Prokchorchik M."/>
            <person name="Lee Y."/>
            <person name="Seo J."/>
            <person name="Cho J.-H."/>
            <person name="Park Y.-E."/>
            <person name="Jang D.-C."/>
            <person name="Im J.-S."/>
            <person name="Choi J.-G."/>
            <person name="Park H.-J."/>
            <person name="Lee G.-B."/>
            <person name="Lee Y.-G."/>
            <person name="Hong S.-Y."/>
            <person name="Cho K."/>
            <person name="Sohn K.H."/>
        </authorList>
    </citation>
    <scope>NUCLEOTIDE SEQUENCE</scope>
    <source>
        <strain evidence="2">KR_2_A2</strain>
    </source>
</reference>
<dbReference type="EMBL" id="JAACNO010000644">
    <property type="protein sequence ID" value="KAF4146149.1"/>
    <property type="molecule type" value="Genomic_DNA"/>
</dbReference>
<dbReference type="Proteomes" id="UP000704712">
    <property type="component" value="Unassembled WGS sequence"/>
</dbReference>